<keyword evidence="1" id="KW-0732">Signal</keyword>
<feature type="signal peptide" evidence="1">
    <location>
        <begin position="1"/>
        <end position="22"/>
    </location>
</feature>
<name>A0AAD6SVD6_9AGAR</name>
<dbReference type="AlphaFoldDB" id="A0AAD6SVD6"/>
<proteinExistence type="predicted"/>
<accession>A0AAD6SVD6</accession>
<dbReference type="EMBL" id="JARJCM010000055">
    <property type="protein sequence ID" value="KAJ7034741.1"/>
    <property type="molecule type" value="Genomic_DNA"/>
</dbReference>
<reference evidence="2" key="1">
    <citation type="submission" date="2023-03" db="EMBL/GenBank/DDBJ databases">
        <title>Massive genome expansion in bonnet fungi (Mycena s.s.) driven by repeated elements and novel gene families across ecological guilds.</title>
        <authorList>
            <consortium name="Lawrence Berkeley National Laboratory"/>
            <person name="Harder C.B."/>
            <person name="Miyauchi S."/>
            <person name="Viragh M."/>
            <person name="Kuo A."/>
            <person name="Thoen E."/>
            <person name="Andreopoulos B."/>
            <person name="Lu D."/>
            <person name="Skrede I."/>
            <person name="Drula E."/>
            <person name="Henrissat B."/>
            <person name="Morin E."/>
            <person name="Kohler A."/>
            <person name="Barry K."/>
            <person name="LaButti K."/>
            <person name="Morin E."/>
            <person name="Salamov A."/>
            <person name="Lipzen A."/>
            <person name="Mereny Z."/>
            <person name="Hegedus B."/>
            <person name="Baldrian P."/>
            <person name="Stursova M."/>
            <person name="Weitz H."/>
            <person name="Taylor A."/>
            <person name="Grigoriev I.V."/>
            <person name="Nagy L.G."/>
            <person name="Martin F."/>
            <person name="Kauserud H."/>
        </authorList>
    </citation>
    <scope>NUCLEOTIDE SEQUENCE</scope>
    <source>
        <strain evidence="2">CBHHK200</strain>
    </source>
</reference>
<comment type="caution">
    <text evidence="2">The sequence shown here is derived from an EMBL/GenBank/DDBJ whole genome shotgun (WGS) entry which is preliminary data.</text>
</comment>
<organism evidence="2 3">
    <name type="scientific">Mycena alexandri</name>
    <dbReference type="NCBI Taxonomy" id="1745969"/>
    <lineage>
        <taxon>Eukaryota</taxon>
        <taxon>Fungi</taxon>
        <taxon>Dikarya</taxon>
        <taxon>Basidiomycota</taxon>
        <taxon>Agaricomycotina</taxon>
        <taxon>Agaricomycetes</taxon>
        <taxon>Agaricomycetidae</taxon>
        <taxon>Agaricales</taxon>
        <taxon>Marasmiineae</taxon>
        <taxon>Mycenaceae</taxon>
        <taxon>Mycena</taxon>
    </lineage>
</organism>
<gene>
    <name evidence="2" type="ORF">C8F04DRAFT_1234112</name>
</gene>
<dbReference type="Proteomes" id="UP001218188">
    <property type="component" value="Unassembled WGS sequence"/>
</dbReference>
<feature type="chain" id="PRO_5042254962" description="Secreted protein" evidence="1">
    <location>
        <begin position="23"/>
        <end position="118"/>
    </location>
</feature>
<protein>
    <recommendedName>
        <fullName evidence="4">Secreted protein</fullName>
    </recommendedName>
</protein>
<evidence type="ECO:0000313" key="2">
    <source>
        <dbReference type="EMBL" id="KAJ7034741.1"/>
    </source>
</evidence>
<evidence type="ECO:0008006" key="4">
    <source>
        <dbReference type="Google" id="ProtNLM"/>
    </source>
</evidence>
<keyword evidence="3" id="KW-1185">Reference proteome</keyword>
<evidence type="ECO:0000256" key="1">
    <source>
        <dbReference type="SAM" id="SignalP"/>
    </source>
</evidence>
<sequence length="118" mass="13051">MKPLLLGFLYVASLGLLGLRLAHDTVIVLEIYWAVRDHLPRIGTVVSSESKILSTSFVLASVTAPRLRVVDRSTPPYLYPFNITRMALAFSCADIPSLGHQVVLDQYPGPSRPHQSHN</sequence>
<evidence type="ECO:0000313" key="3">
    <source>
        <dbReference type="Proteomes" id="UP001218188"/>
    </source>
</evidence>